<gene>
    <name evidence="1" type="ORF">BU653_10950</name>
</gene>
<sequence length="114" mass="13692">MDKQHIKDFIFRYHKQIDNDDTLKDDDFNTDDFFSIGHTYKNDWIETDNVDDHILKNHLEMLVDQVATDKEFYIFDALLHGRSYKDISQVLECSTESVRQWFGKLLDKIMEVIE</sequence>
<evidence type="ECO:0000313" key="1">
    <source>
        <dbReference type="EMBL" id="PTG11491.1"/>
    </source>
</evidence>
<evidence type="ECO:0000313" key="2">
    <source>
        <dbReference type="Proteomes" id="UP000242704"/>
    </source>
</evidence>
<dbReference type="EMBL" id="PZBZ01000084">
    <property type="protein sequence ID" value="PTG11491.1"/>
    <property type="molecule type" value="Genomic_DNA"/>
</dbReference>
<name>A0AAE5SZF7_STACR</name>
<protein>
    <submittedName>
        <fullName evidence="1">Pathogenicity island protein</fullName>
    </submittedName>
</protein>
<dbReference type="Proteomes" id="UP000242704">
    <property type="component" value="Unassembled WGS sequence"/>
</dbReference>
<dbReference type="AlphaFoldDB" id="A0AAE5SZF7"/>
<comment type="caution">
    <text evidence="1">The sequence shown here is derived from an EMBL/GenBank/DDBJ whole genome shotgun (WGS) entry which is preliminary data.</text>
</comment>
<proteinExistence type="predicted"/>
<accession>A0AAE5SZF7</accession>
<reference evidence="1 2" key="1">
    <citation type="journal article" date="2016" name="Front. Microbiol.">
        <title>Comprehensive Phylogenetic Analysis of Bovine Non-aureus Staphylococci Species Based on Whole-Genome Sequencing.</title>
        <authorList>
            <person name="Naushad S."/>
            <person name="Barkema H.W."/>
            <person name="Luby C."/>
            <person name="Condas L.A."/>
            <person name="Nobrega D.B."/>
            <person name="Carson D.A."/>
            <person name="De Buck J."/>
        </authorList>
    </citation>
    <scope>NUCLEOTIDE SEQUENCE [LARGE SCALE GENOMIC DNA]</scope>
    <source>
        <strain evidence="1 2">SNUC 505</strain>
    </source>
</reference>
<organism evidence="1 2">
    <name type="scientific">Staphylococcus chromogenes</name>
    <name type="common">Staphylococcus hyicus subsp. chromogenes</name>
    <dbReference type="NCBI Taxonomy" id="46126"/>
    <lineage>
        <taxon>Bacteria</taxon>
        <taxon>Bacillati</taxon>
        <taxon>Bacillota</taxon>
        <taxon>Bacilli</taxon>
        <taxon>Bacillales</taxon>
        <taxon>Staphylococcaceae</taxon>
        <taxon>Staphylococcus</taxon>
    </lineage>
</organism>
<dbReference type="InterPro" id="IPR013324">
    <property type="entry name" value="RNA_pol_sigma_r3/r4-like"/>
</dbReference>
<dbReference type="RefSeq" id="WP_107360841.1">
    <property type="nucleotide sequence ID" value="NZ_PZBZ01000084.1"/>
</dbReference>
<dbReference type="SUPFAM" id="SSF88659">
    <property type="entry name" value="Sigma3 and sigma4 domains of RNA polymerase sigma factors"/>
    <property type="match status" value="1"/>
</dbReference>